<evidence type="ECO:0000256" key="2">
    <source>
        <dbReference type="ARBA" id="ARBA00023242"/>
    </source>
</evidence>
<evidence type="ECO:0000256" key="3">
    <source>
        <dbReference type="SAM" id="MobiDB-lite"/>
    </source>
</evidence>
<dbReference type="PANTHER" id="PTHR13489:SF0">
    <property type="entry name" value="MINI-CHROMOSOME MAINTENANCE COMPLEX-BINDING PROTEIN"/>
    <property type="match status" value="1"/>
</dbReference>
<gene>
    <name evidence="4" type="ORF">QSP1433_LOCUS4061</name>
</gene>
<dbReference type="GO" id="GO:0006261">
    <property type="term" value="P:DNA-templated DNA replication"/>
    <property type="evidence" value="ECO:0007669"/>
    <property type="project" value="TreeGrafter"/>
</dbReference>
<feature type="region of interest" description="Disordered" evidence="3">
    <location>
        <begin position="164"/>
        <end position="199"/>
    </location>
</feature>
<dbReference type="GO" id="GO:0005634">
    <property type="term" value="C:nucleus"/>
    <property type="evidence" value="ECO:0007669"/>
    <property type="project" value="UniProtKB-SubCell"/>
</dbReference>
<name>A0A7S2W7Z4_9STRA</name>
<protein>
    <recommendedName>
        <fullName evidence="5">Mini-chromosome maintenance complex-binding protein</fullName>
    </recommendedName>
</protein>
<proteinExistence type="predicted"/>
<dbReference type="InterPro" id="IPR019140">
    <property type="entry name" value="MCM_complex-bd"/>
</dbReference>
<sequence length="584" mass="65328">METWKENVLRPLELVQKCFDDQVGKGLTDKELCTATWGVENAFGDCFSEHAYNAIPWLTKAGIQSGKLSSGTLVRYRAMVQDIFDPEYFDGVLNVMQADGTLKKVTSRYQDVFIPKGDAKVVAQGEHLMERVPYYCVSVPGESDWCRKTVAENDTMDVDEASKVKKRPVEDISSDVEQVPQSQENVSKKSNIRAEQEGKHVKKANHMENLKSATPIPKKGDLTCIVKLYQETDWKLNDMIEVVGILGVGSSSPPESSLESDFMSLEISARQPPASLVPRVHCISHKVNPTPTGLETLSQSQCEEIRPTAIRLLMDYLEGDRLAAEYVLLWISSGVLSRVDDVIVGKLSLALTRVGENSKLQLLELLHSILPAAQEIALNVSELCASSISPKKCYQSNKLQAGRLQTCNRTPIVVDETKLEEGKLDKQGIQNLQALVQVATKQTVTYDFQYYTKDWPVDLPMIVVSGNKSPLVSGTDCNIPLFPSVCKPRKDTLYNLPELRSYFHTIRNNTGREFAIGEDCINKIQADFVAARQRDSKNIHESDLHVWLNLARLWEQSHGSDSLSLQGWQAVQGLEKERRERATT</sequence>
<reference evidence="4" key="1">
    <citation type="submission" date="2021-01" db="EMBL/GenBank/DDBJ databases">
        <authorList>
            <person name="Corre E."/>
            <person name="Pelletier E."/>
            <person name="Niang G."/>
            <person name="Scheremetjew M."/>
            <person name="Finn R."/>
            <person name="Kale V."/>
            <person name="Holt S."/>
            <person name="Cochrane G."/>
            <person name="Meng A."/>
            <person name="Brown T."/>
            <person name="Cohen L."/>
        </authorList>
    </citation>
    <scope>NUCLEOTIDE SEQUENCE</scope>
    <source>
        <strain evidence="4">NY070348D</strain>
    </source>
</reference>
<dbReference type="EMBL" id="HBHK01006699">
    <property type="protein sequence ID" value="CAD9672761.1"/>
    <property type="molecule type" value="Transcribed_RNA"/>
</dbReference>
<organism evidence="4">
    <name type="scientific">Mucochytrium quahogii</name>
    <dbReference type="NCBI Taxonomy" id="96639"/>
    <lineage>
        <taxon>Eukaryota</taxon>
        <taxon>Sar</taxon>
        <taxon>Stramenopiles</taxon>
        <taxon>Bigyra</taxon>
        <taxon>Labyrinthulomycetes</taxon>
        <taxon>Thraustochytrida</taxon>
        <taxon>Thraustochytriidae</taxon>
        <taxon>Mucochytrium</taxon>
    </lineage>
</organism>
<feature type="compositionally biased region" description="Polar residues" evidence="3">
    <location>
        <begin position="175"/>
        <end position="189"/>
    </location>
</feature>
<comment type="subcellular location">
    <subcellularLocation>
        <location evidence="1">Nucleus</location>
    </subcellularLocation>
</comment>
<dbReference type="GO" id="GO:0003682">
    <property type="term" value="F:chromatin binding"/>
    <property type="evidence" value="ECO:0007669"/>
    <property type="project" value="TreeGrafter"/>
</dbReference>
<evidence type="ECO:0008006" key="5">
    <source>
        <dbReference type="Google" id="ProtNLM"/>
    </source>
</evidence>
<dbReference type="PANTHER" id="PTHR13489">
    <property type="entry name" value="MINI-CHROMOSOME MAINTENANCE COMPLEX-BINDING PROTEIN"/>
    <property type="match status" value="1"/>
</dbReference>
<dbReference type="Pfam" id="PF09739">
    <property type="entry name" value="MCM_bind"/>
    <property type="match status" value="1"/>
</dbReference>
<evidence type="ECO:0000313" key="4">
    <source>
        <dbReference type="EMBL" id="CAD9672761.1"/>
    </source>
</evidence>
<dbReference type="AlphaFoldDB" id="A0A7S2W7Z4"/>
<accession>A0A7S2W7Z4</accession>
<evidence type="ECO:0000256" key="1">
    <source>
        <dbReference type="ARBA" id="ARBA00004123"/>
    </source>
</evidence>
<keyword evidence="2" id="KW-0539">Nucleus</keyword>